<dbReference type="PANTHER" id="PTHR10983:SF24">
    <property type="entry name" value="1-ACYLGLYCEROL-3-PHOSPHATE O-ACYLTRANSFERASE 3, ISOFORM E-RELATED"/>
    <property type="match status" value="1"/>
</dbReference>
<evidence type="ECO:0000256" key="3">
    <source>
        <dbReference type="ARBA" id="ARBA00023315"/>
    </source>
</evidence>
<evidence type="ECO:0000256" key="4">
    <source>
        <dbReference type="SAM" id="Phobius"/>
    </source>
</evidence>
<feature type="transmembrane region" description="Helical" evidence="4">
    <location>
        <begin position="140"/>
        <end position="159"/>
    </location>
</feature>
<sequence length="333" mass="39316">MITSSALFLLFAFSLVIVYDKMVLRQLPRAIRAWLYGTALFSLAIGINIVQLCSFLFVPISRRLVWDINARGAQTMWWVMQYIFERRHSAKITFSGDKLPHNESAIVISNHRSFTDFYMLHSVAVRKSMLPHVKYFAKDSLKYIPFFGFGMWLMGMLFIKRNWTQDEVRLKKTFNAIKQYRAPVWVVNFLEGTRMTPQKVREGQKFSKERGLPILQNLLVPRTKGFIACLSQLRDTHVKFVYDFTIAYRHVTKGIQLPPNLVQVHSYSNLSPPWSFHVHVRRYAIEDLPRDEENIAEWVKERFVEKDAILEDMKIHWTKSERLGEVRVEKYFK</sequence>
<dbReference type="OrthoDB" id="189226at2759"/>
<dbReference type="PANTHER" id="PTHR10983">
    <property type="entry name" value="1-ACYLGLYCEROL-3-PHOSPHATE ACYLTRANSFERASE-RELATED"/>
    <property type="match status" value="1"/>
</dbReference>
<keyword evidence="4" id="KW-0472">Membrane</keyword>
<dbReference type="CDD" id="cd07990">
    <property type="entry name" value="LPLAT_LCLAT1-like"/>
    <property type="match status" value="1"/>
</dbReference>
<dbReference type="Pfam" id="PF16076">
    <property type="entry name" value="Acyltransf_C"/>
    <property type="match status" value="1"/>
</dbReference>
<proteinExistence type="inferred from homology"/>
<dbReference type="AlphaFoldDB" id="A0A9N8V540"/>
<reference evidence="6" key="1">
    <citation type="submission" date="2021-06" db="EMBL/GenBank/DDBJ databases">
        <authorList>
            <person name="Kallberg Y."/>
            <person name="Tangrot J."/>
            <person name="Rosling A."/>
        </authorList>
    </citation>
    <scope>NUCLEOTIDE SEQUENCE</scope>
    <source>
        <strain evidence="6">FL130A</strain>
    </source>
</reference>
<dbReference type="GO" id="GO:0003841">
    <property type="term" value="F:1-acylglycerol-3-phosphate O-acyltransferase activity"/>
    <property type="evidence" value="ECO:0007669"/>
    <property type="project" value="TreeGrafter"/>
</dbReference>
<dbReference type="SMART" id="SM00563">
    <property type="entry name" value="PlsC"/>
    <property type="match status" value="1"/>
</dbReference>
<evidence type="ECO:0000256" key="1">
    <source>
        <dbReference type="ARBA" id="ARBA00008655"/>
    </source>
</evidence>
<feature type="domain" description="Phospholipid/glycerol acyltransferase" evidence="5">
    <location>
        <begin position="105"/>
        <end position="227"/>
    </location>
</feature>
<evidence type="ECO:0000313" key="7">
    <source>
        <dbReference type="Proteomes" id="UP000789508"/>
    </source>
</evidence>
<organism evidence="6 7">
    <name type="scientific">Ambispora leptoticha</name>
    <dbReference type="NCBI Taxonomy" id="144679"/>
    <lineage>
        <taxon>Eukaryota</taxon>
        <taxon>Fungi</taxon>
        <taxon>Fungi incertae sedis</taxon>
        <taxon>Mucoromycota</taxon>
        <taxon>Glomeromycotina</taxon>
        <taxon>Glomeromycetes</taxon>
        <taxon>Archaeosporales</taxon>
        <taxon>Ambisporaceae</taxon>
        <taxon>Ambispora</taxon>
    </lineage>
</organism>
<comment type="caution">
    <text evidence="6">The sequence shown here is derived from an EMBL/GenBank/DDBJ whole genome shotgun (WGS) entry which is preliminary data.</text>
</comment>
<gene>
    <name evidence="6" type="ORF">ALEPTO_LOCUS439</name>
</gene>
<dbReference type="Proteomes" id="UP000789508">
    <property type="component" value="Unassembled WGS sequence"/>
</dbReference>
<name>A0A9N8V540_9GLOM</name>
<dbReference type="InterPro" id="IPR032098">
    <property type="entry name" value="Acyltransf_C"/>
</dbReference>
<keyword evidence="7" id="KW-1185">Reference proteome</keyword>
<dbReference type="EMBL" id="CAJVPS010000026">
    <property type="protein sequence ID" value="CAG8442656.1"/>
    <property type="molecule type" value="Genomic_DNA"/>
</dbReference>
<keyword evidence="2" id="KW-0808">Transferase</keyword>
<evidence type="ECO:0000256" key="2">
    <source>
        <dbReference type="ARBA" id="ARBA00022679"/>
    </source>
</evidence>
<dbReference type="Pfam" id="PF01553">
    <property type="entry name" value="Acyltransferase"/>
    <property type="match status" value="1"/>
</dbReference>
<dbReference type="InterPro" id="IPR002123">
    <property type="entry name" value="Plipid/glycerol_acylTrfase"/>
</dbReference>
<keyword evidence="3" id="KW-0012">Acyltransferase</keyword>
<evidence type="ECO:0000313" key="6">
    <source>
        <dbReference type="EMBL" id="CAG8442656.1"/>
    </source>
</evidence>
<accession>A0A9N8V540</accession>
<dbReference type="SUPFAM" id="SSF69593">
    <property type="entry name" value="Glycerol-3-phosphate (1)-acyltransferase"/>
    <property type="match status" value="1"/>
</dbReference>
<feature type="transmembrane region" description="Helical" evidence="4">
    <location>
        <begin position="6"/>
        <end position="24"/>
    </location>
</feature>
<feature type="transmembrane region" description="Helical" evidence="4">
    <location>
        <begin position="33"/>
        <end position="57"/>
    </location>
</feature>
<comment type="similarity">
    <text evidence="1">Belongs to the 1-acyl-sn-glycerol-3-phosphate acyltransferase family.</text>
</comment>
<dbReference type="GO" id="GO:0012505">
    <property type="term" value="C:endomembrane system"/>
    <property type="evidence" value="ECO:0007669"/>
    <property type="project" value="TreeGrafter"/>
</dbReference>
<evidence type="ECO:0000259" key="5">
    <source>
        <dbReference type="SMART" id="SM00563"/>
    </source>
</evidence>
<keyword evidence="4" id="KW-1133">Transmembrane helix</keyword>
<keyword evidence="4" id="KW-0812">Transmembrane</keyword>
<protein>
    <submittedName>
        <fullName evidence="6">6533_t:CDS:1</fullName>
    </submittedName>
</protein>